<keyword evidence="3 4" id="KW-0687">Ribonucleoprotein</keyword>
<evidence type="ECO:0000256" key="3">
    <source>
        <dbReference type="ARBA" id="ARBA00023274"/>
    </source>
</evidence>
<proteinExistence type="inferred from homology"/>
<dbReference type="InterPro" id="IPR035977">
    <property type="entry name" value="Ribosomal_bL36_sp"/>
</dbReference>
<dbReference type="RefSeq" id="WP_082160467.1">
    <property type="nucleotide sequence ID" value="NZ_CP011126.1"/>
</dbReference>
<evidence type="ECO:0000256" key="4">
    <source>
        <dbReference type="HAMAP-Rule" id="MF_00251"/>
    </source>
</evidence>
<sequence length="40" mass="4579">MKVRASVKRICRNCKIVRRGGVVRVICSDARHKQRQKGGK</sequence>
<dbReference type="NCBIfam" id="TIGR01022">
    <property type="entry name" value="rpmJ_bact"/>
    <property type="match status" value="1"/>
</dbReference>
<name>A0ABN4HRH9_9COXI</name>
<evidence type="ECO:0000313" key="7">
    <source>
        <dbReference type="Proteomes" id="UP000063965"/>
    </source>
</evidence>
<dbReference type="PANTHER" id="PTHR42888">
    <property type="entry name" value="50S RIBOSOMAL PROTEIN L36, CHLOROPLASTIC"/>
    <property type="match status" value="1"/>
</dbReference>
<dbReference type="EMBL" id="CP011126">
    <property type="protein sequence ID" value="AKQ33896.1"/>
    <property type="molecule type" value="Genomic_DNA"/>
</dbReference>
<protein>
    <recommendedName>
        <fullName evidence="4">Large ribosomal subunit protein bL36</fullName>
    </recommendedName>
</protein>
<keyword evidence="2 4" id="KW-0689">Ribosomal protein</keyword>
<evidence type="ECO:0000256" key="1">
    <source>
        <dbReference type="ARBA" id="ARBA00007645"/>
    </source>
</evidence>
<organism evidence="6 7">
    <name type="scientific">Candidatus Coxiella mudrowiae</name>
    <dbReference type="NCBI Taxonomy" id="2054173"/>
    <lineage>
        <taxon>Bacteria</taxon>
        <taxon>Pseudomonadati</taxon>
        <taxon>Pseudomonadota</taxon>
        <taxon>Gammaproteobacteria</taxon>
        <taxon>Legionellales</taxon>
        <taxon>Coxiellaceae</taxon>
        <taxon>Coxiella</taxon>
    </lineage>
</organism>
<evidence type="ECO:0000256" key="2">
    <source>
        <dbReference type="ARBA" id="ARBA00022980"/>
    </source>
</evidence>
<evidence type="ECO:0000313" key="6">
    <source>
        <dbReference type="EMBL" id="AKQ33896.1"/>
    </source>
</evidence>
<dbReference type="PANTHER" id="PTHR42888:SF1">
    <property type="entry name" value="LARGE RIBOSOMAL SUBUNIT PROTEIN BL36C"/>
    <property type="match status" value="1"/>
</dbReference>
<dbReference type="Pfam" id="PF00444">
    <property type="entry name" value="Ribosomal_L36"/>
    <property type="match status" value="1"/>
</dbReference>
<evidence type="ECO:0000256" key="5">
    <source>
        <dbReference type="RuleBase" id="RU000571"/>
    </source>
</evidence>
<dbReference type="Proteomes" id="UP000063965">
    <property type="component" value="Chromosome"/>
</dbReference>
<accession>A0ABN4HRH9</accession>
<reference evidence="6 7" key="1">
    <citation type="journal article" date="2015" name="Genome Biol. Evol.">
        <title>Distinctive Genome Reduction Rates Revealed by Genomic Analyses of Two Coxiella-Like Endosymbionts in Ticks.</title>
        <authorList>
            <person name="Gottlieb Y."/>
            <person name="Lalzar I."/>
            <person name="Klasson L."/>
        </authorList>
    </citation>
    <scope>NUCLEOTIDE SEQUENCE [LARGE SCALE GENOMIC DNA]</scope>
    <source>
        <strain evidence="6 7">CRt</strain>
    </source>
</reference>
<keyword evidence="7" id="KW-1185">Reference proteome</keyword>
<dbReference type="PROSITE" id="PS00828">
    <property type="entry name" value="RIBOSOMAL_L36"/>
    <property type="match status" value="1"/>
</dbReference>
<dbReference type="GO" id="GO:0005840">
    <property type="term" value="C:ribosome"/>
    <property type="evidence" value="ECO:0007669"/>
    <property type="project" value="UniProtKB-KW"/>
</dbReference>
<dbReference type="InterPro" id="IPR000473">
    <property type="entry name" value="Ribosomal_bL36"/>
</dbReference>
<dbReference type="SUPFAM" id="SSF57840">
    <property type="entry name" value="Ribosomal protein L36"/>
    <property type="match status" value="1"/>
</dbReference>
<dbReference type="HAMAP" id="MF_00251">
    <property type="entry name" value="Ribosomal_bL36"/>
    <property type="match status" value="1"/>
</dbReference>
<gene>
    <name evidence="4 6" type="primary">rpmJ</name>
    <name evidence="6" type="ORF">CleRT_13380</name>
</gene>
<comment type="similarity">
    <text evidence="1 4 5">Belongs to the bacterial ribosomal protein bL36 family.</text>
</comment>